<sequence>MRKGVNRLMSQGVHGFPKNLLVAGRQYEGPSSLRSPQPGCQRPRRLLPLPSTSTHQPPVRAASWQQRLPATASRHEHQQQLSTGSRQQAARPQALRPTSSIPLSPTGRIHDYQLPTPGGDFAGSSQSYHQPSSTSTNIEQQPSLPTVAATTDQQQEPAATANSDVYPAFSSRPLQQSLRPPTNSRFRLQPSARAGSKQSTATSTSIQHWQRAGSPTNQPPPGLQAFFSHPL</sequence>
<proteinExistence type="predicted"/>
<feature type="compositionally biased region" description="Polar residues" evidence="1">
    <location>
        <begin position="79"/>
        <end position="103"/>
    </location>
</feature>
<protein>
    <submittedName>
        <fullName evidence="2">Uncharacterized protein</fullName>
    </submittedName>
</protein>
<keyword evidence="3" id="KW-1185">Reference proteome</keyword>
<evidence type="ECO:0000313" key="2">
    <source>
        <dbReference type="EMBL" id="KAL2036639.1"/>
    </source>
</evidence>
<feature type="compositionally biased region" description="Polar residues" evidence="1">
    <location>
        <begin position="137"/>
        <end position="163"/>
    </location>
</feature>
<dbReference type="EMBL" id="JBEFKJ010000060">
    <property type="protein sequence ID" value="KAL2036639.1"/>
    <property type="molecule type" value="Genomic_DNA"/>
</dbReference>
<organism evidence="2 3">
    <name type="scientific">Stereocaulon virgatum</name>
    <dbReference type="NCBI Taxonomy" id="373712"/>
    <lineage>
        <taxon>Eukaryota</taxon>
        <taxon>Fungi</taxon>
        <taxon>Dikarya</taxon>
        <taxon>Ascomycota</taxon>
        <taxon>Pezizomycotina</taxon>
        <taxon>Lecanoromycetes</taxon>
        <taxon>OSLEUM clade</taxon>
        <taxon>Lecanoromycetidae</taxon>
        <taxon>Lecanorales</taxon>
        <taxon>Lecanorineae</taxon>
        <taxon>Stereocaulaceae</taxon>
        <taxon>Stereocaulon</taxon>
    </lineage>
</organism>
<feature type="compositionally biased region" description="Polar residues" evidence="1">
    <location>
        <begin position="172"/>
        <end position="186"/>
    </location>
</feature>
<evidence type="ECO:0000256" key="1">
    <source>
        <dbReference type="SAM" id="MobiDB-lite"/>
    </source>
</evidence>
<feature type="region of interest" description="Disordered" evidence="1">
    <location>
        <begin position="28"/>
        <end position="231"/>
    </location>
</feature>
<feature type="compositionally biased region" description="Low complexity" evidence="1">
    <location>
        <begin position="124"/>
        <end position="136"/>
    </location>
</feature>
<name>A0ABR3ZU75_9LECA</name>
<comment type="caution">
    <text evidence="2">The sequence shown here is derived from an EMBL/GenBank/DDBJ whole genome shotgun (WGS) entry which is preliminary data.</text>
</comment>
<reference evidence="2 3" key="1">
    <citation type="submission" date="2024-09" db="EMBL/GenBank/DDBJ databases">
        <title>Rethinking Asexuality: The Enigmatic Case of Functional Sexual Genes in Lepraria (Stereocaulaceae).</title>
        <authorList>
            <person name="Doellman M."/>
            <person name="Sun Y."/>
            <person name="Barcenas-Pena A."/>
            <person name="Lumbsch H.T."/>
            <person name="Grewe F."/>
        </authorList>
    </citation>
    <scope>NUCLEOTIDE SEQUENCE [LARGE SCALE GENOMIC DNA]</scope>
    <source>
        <strain evidence="2 3">Mercado 3170</strain>
    </source>
</reference>
<feature type="compositionally biased region" description="Polar residues" evidence="1">
    <location>
        <begin position="196"/>
        <end position="216"/>
    </location>
</feature>
<evidence type="ECO:0000313" key="3">
    <source>
        <dbReference type="Proteomes" id="UP001590950"/>
    </source>
</evidence>
<accession>A0ABR3ZU75</accession>
<gene>
    <name evidence="2" type="ORF">N7G274_010626</name>
</gene>
<dbReference type="Proteomes" id="UP001590950">
    <property type="component" value="Unassembled WGS sequence"/>
</dbReference>